<proteinExistence type="predicted"/>
<comment type="caution">
    <text evidence="2">The sequence shown here is derived from an EMBL/GenBank/DDBJ whole genome shotgun (WGS) entry which is preliminary data.</text>
</comment>
<dbReference type="Pfam" id="PF25232">
    <property type="entry name" value="DUF7848"/>
    <property type="match status" value="1"/>
</dbReference>
<dbReference type="Proteomes" id="UP001596241">
    <property type="component" value="Unassembled WGS sequence"/>
</dbReference>
<feature type="domain" description="DUF7848" evidence="1">
    <location>
        <begin position="1"/>
        <end position="75"/>
    </location>
</feature>
<keyword evidence="3" id="KW-1185">Reference proteome</keyword>
<dbReference type="InterPro" id="IPR057170">
    <property type="entry name" value="DUF7848"/>
</dbReference>
<organism evidence="2 3">
    <name type="scientific">Streptomyces ramulosus</name>
    <dbReference type="NCBI Taxonomy" id="47762"/>
    <lineage>
        <taxon>Bacteria</taxon>
        <taxon>Bacillati</taxon>
        <taxon>Actinomycetota</taxon>
        <taxon>Actinomycetes</taxon>
        <taxon>Kitasatosporales</taxon>
        <taxon>Streptomycetaceae</taxon>
        <taxon>Streptomyces</taxon>
    </lineage>
</organism>
<evidence type="ECO:0000259" key="1">
    <source>
        <dbReference type="Pfam" id="PF25232"/>
    </source>
</evidence>
<gene>
    <name evidence="2" type="ORF">ACFP3M_21605</name>
</gene>
<dbReference type="RefSeq" id="WP_345090395.1">
    <property type="nucleotide sequence ID" value="NZ_BAAAWG010000018.1"/>
</dbReference>
<evidence type="ECO:0000313" key="2">
    <source>
        <dbReference type="EMBL" id="MFC5895397.1"/>
    </source>
</evidence>
<reference evidence="3" key="1">
    <citation type="journal article" date="2019" name="Int. J. Syst. Evol. Microbiol.">
        <title>The Global Catalogue of Microorganisms (GCM) 10K type strain sequencing project: providing services to taxonomists for standard genome sequencing and annotation.</title>
        <authorList>
            <consortium name="The Broad Institute Genomics Platform"/>
            <consortium name="The Broad Institute Genome Sequencing Center for Infectious Disease"/>
            <person name="Wu L."/>
            <person name="Ma J."/>
        </authorList>
    </citation>
    <scope>NUCLEOTIDE SEQUENCE [LARGE SCALE GENOMIC DNA]</scope>
    <source>
        <strain evidence="3">CGMCC 1.15809</strain>
    </source>
</reference>
<accession>A0ABW1FLQ9</accession>
<evidence type="ECO:0000313" key="3">
    <source>
        <dbReference type="Proteomes" id="UP001596241"/>
    </source>
</evidence>
<name>A0ABW1FLQ9_9ACTN</name>
<sequence>MTRTAYRFVPFTIKQDLAAEPTYSAFCVSGDEKECEQSSDEWLTPHPVEVWMREHTRETGHSRYRREFVDYAEVTQHDV</sequence>
<protein>
    <recommendedName>
        <fullName evidence="1">DUF7848 domain-containing protein</fullName>
    </recommendedName>
</protein>
<dbReference type="EMBL" id="JBHSPW010000010">
    <property type="protein sequence ID" value="MFC5895397.1"/>
    <property type="molecule type" value="Genomic_DNA"/>
</dbReference>